<dbReference type="InterPro" id="IPR003817">
    <property type="entry name" value="PS_Dcarbxylase"/>
</dbReference>
<dbReference type="OrthoDB" id="67700at2759"/>
<dbReference type="Proteomes" id="UP000620124">
    <property type="component" value="Unassembled WGS sequence"/>
</dbReference>
<evidence type="ECO:0000313" key="4">
    <source>
        <dbReference type="EMBL" id="KAF7371746.1"/>
    </source>
</evidence>
<evidence type="ECO:0000313" key="5">
    <source>
        <dbReference type="Proteomes" id="UP000620124"/>
    </source>
</evidence>
<keyword evidence="1" id="KW-0210">Decarboxylase</keyword>
<dbReference type="PANTHER" id="PTHR10067">
    <property type="entry name" value="PHOSPHATIDYLSERINE DECARBOXYLASE"/>
    <property type="match status" value="1"/>
</dbReference>
<reference evidence="4" key="1">
    <citation type="submission" date="2020-05" db="EMBL/GenBank/DDBJ databases">
        <title>Mycena genomes resolve the evolution of fungal bioluminescence.</title>
        <authorList>
            <person name="Tsai I.J."/>
        </authorList>
    </citation>
    <scope>NUCLEOTIDE SEQUENCE</scope>
    <source>
        <strain evidence="4">CCC161011</strain>
    </source>
</reference>
<accession>A0A8H6Z7G5</accession>
<keyword evidence="2" id="KW-0456">Lyase</keyword>
<sequence>MMTASTIISVSQGQGGSPPSGEQFFERVINRISPSRRLLKSLSIKQGSKYDSLEARDIPTFIGFHELNIDEILDPLDSTEAFNQFFYWKLKPSAHPVETPDDPYRLVSTADCHFMDFESVSEATRL</sequence>
<evidence type="ECO:0000256" key="1">
    <source>
        <dbReference type="ARBA" id="ARBA00022793"/>
    </source>
</evidence>
<dbReference type="AlphaFoldDB" id="A0A8H6Z7G5"/>
<evidence type="ECO:0000256" key="2">
    <source>
        <dbReference type="ARBA" id="ARBA00023239"/>
    </source>
</evidence>
<dbReference type="GO" id="GO:0008654">
    <property type="term" value="P:phospholipid biosynthetic process"/>
    <property type="evidence" value="ECO:0007669"/>
    <property type="project" value="InterPro"/>
</dbReference>
<evidence type="ECO:0000256" key="3">
    <source>
        <dbReference type="SAM" id="MobiDB-lite"/>
    </source>
</evidence>
<feature type="region of interest" description="Disordered" evidence="3">
    <location>
        <begin position="1"/>
        <end position="22"/>
    </location>
</feature>
<dbReference type="PANTHER" id="PTHR10067:SF17">
    <property type="entry name" value="PHOSPHATIDYLSERINE DECARBOXYLASE PROENZYME 2"/>
    <property type="match status" value="1"/>
</dbReference>
<keyword evidence="5" id="KW-1185">Reference proteome</keyword>
<organism evidence="4 5">
    <name type="scientific">Mycena venus</name>
    <dbReference type="NCBI Taxonomy" id="2733690"/>
    <lineage>
        <taxon>Eukaryota</taxon>
        <taxon>Fungi</taxon>
        <taxon>Dikarya</taxon>
        <taxon>Basidiomycota</taxon>
        <taxon>Agaricomycotina</taxon>
        <taxon>Agaricomycetes</taxon>
        <taxon>Agaricomycetidae</taxon>
        <taxon>Agaricales</taxon>
        <taxon>Marasmiineae</taxon>
        <taxon>Mycenaceae</taxon>
        <taxon>Mycena</taxon>
    </lineage>
</organism>
<name>A0A8H6Z7G5_9AGAR</name>
<comment type="caution">
    <text evidence="4">The sequence shown here is derived from an EMBL/GenBank/DDBJ whole genome shotgun (WGS) entry which is preliminary data.</text>
</comment>
<protein>
    <submittedName>
        <fullName evidence="4">Phosphatidylserine decarboxylase proenzyme 2</fullName>
    </submittedName>
</protein>
<proteinExistence type="predicted"/>
<dbReference type="GO" id="GO:0004609">
    <property type="term" value="F:phosphatidylserine decarboxylase activity"/>
    <property type="evidence" value="ECO:0007669"/>
    <property type="project" value="InterPro"/>
</dbReference>
<gene>
    <name evidence="4" type="ORF">MVEN_00031100</name>
</gene>
<dbReference type="EMBL" id="JACAZI010000001">
    <property type="protein sequence ID" value="KAF7371746.1"/>
    <property type="molecule type" value="Genomic_DNA"/>
</dbReference>